<feature type="transmembrane region" description="Helical" evidence="2">
    <location>
        <begin position="132"/>
        <end position="151"/>
    </location>
</feature>
<evidence type="ECO:0000256" key="2">
    <source>
        <dbReference type="SAM" id="Phobius"/>
    </source>
</evidence>
<keyword evidence="2" id="KW-0812">Transmembrane</keyword>
<gene>
    <name evidence="3" type="ORF">PoB_007218700</name>
</gene>
<sequence>MAQRCRKVINKAHGETKTIKTLGFEIHIGHKTPSASDTELSETIASSKYPRSFENHGVTRKVRKSNLGKGNRLVMMLPTDGTVKLPNHEKPTKTNSVTDGQVVDQPESGLKRLKSDNVEDFNLNILFKNVHCSSFIIVLIFIIGVIISTSLNPSW</sequence>
<evidence type="ECO:0000313" key="4">
    <source>
        <dbReference type="Proteomes" id="UP000735302"/>
    </source>
</evidence>
<reference evidence="3 4" key="1">
    <citation type="journal article" date="2021" name="Elife">
        <title>Chloroplast acquisition without the gene transfer in kleptoplastic sea slugs, Plakobranchus ocellatus.</title>
        <authorList>
            <person name="Maeda T."/>
            <person name="Takahashi S."/>
            <person name="Yoshida T."/>
            <person name="Shimamura S."/>
            <person name="Takaki Y."/>
            <person name="Nagai Y."/>
            <person name="Toyoda A."/>
            <person name="Suzuki Y."/>
            <person name="Arimoto A."/>
            <person name="Ishii H."/>
            <person name="Satoh N."/>
            <person name="Nishiyama T."/>
            <person name="Hasebe M."/>
            <person name="Maruyama T."/>
            <person name="Minagawa J."/>
            <person name="Obokata J."/>
            <person name="Shigenobu S."/>
        </authorList>
    </citation>
    <scope>NUCLEOTIDE SEQUENCE [LARGE SCALE GENOMIC DNA]</scope>
</reference>
<accession>A0AAV4DNN0</accession>
<keyword evidence="4" id="KW-1185">Reference proteome</keyword>
<evidence type="ECO:0000313" key="3">
    <source>
        <dbReference type="EMBL" id="GFO45682.1"/>
    </source>
</evidence>
<name>A0AAV4DNN0_9GAST</name>
<keyword evidence="2" id="KW-0472">Membrane</keyword>
<keyword evidence="2" id="KW-1133">Transmembrane helix</keyword>
<proteinExistence type="predicted"/>
<organism evidence="3 4">
    <name type="scientific">Plakobranchus ocellatus</name>
    <dbReference type="NCBI Taxonomy" id="259542"/>
    <lineage>
        <taxon>Eukaryota</taxon>
        <taxon>Metazoa</taxon>
        <taxon>Spiralia</taxon>
        <taxon>Lophotrochozoa</taxon>
        <taxon>Mollusca</taxon>
        <taxon>Gastropoda</taxon>
        <taxon>Heterobranchia</taxon>
        <taxon>Euthyneura</taxon>
        <taxon>Panpulmonata</taxon>
        <taxon>Sacoglossa</taxon>
        <taxon>Placobranchoidea</taxon>
        <taxon>Plakobranchidae</taxon>
        <taxon>Plakobranchus</taxon>
    </lineage>
</organism>
<dbReference type="Proteomes" id="UP000735302">
    <property type="component" value="Unassembled WGS sequence"/>
</dbReference>
<dbReference type="EMBL" id="BLXT01008064">
    <property type="protein sequence ID" value="GFO45682.1"/>
    <property type="molecule type" value="Genomic_DNA"/>
</dbReference>
<comment type="caution">
    <text evidence="3">The sequence shown here is derived from an EMBL/GenBank/DDBJ whole genome shotgun (WGS) entry which is preliminary data.</text>
</comment>
<evidence type="ECO:0000256" key="1">
    <source>
        <dbReference type="SAM" id="MobiDB-lite"/>
    </source>
</evidence>
<feature type="region of interest" description="Disordered" evidence="1">
    <location>
        <begin position="81"/>
        <end position="104"/>
    </location>
</feature>
<dbReference type="AlphaFoldDB" id="A0AAV4DNN0"/>
<protein>
    <submittedName>
        <fullName evidence="3">Uncharacterized protein</fullName>
    </submittedName>
</protein>